<dbReference type="InterPro" id="IPR025665">
    <property type="entry name" value="Beta-barrel_OMP_2"/>
</dbReference>
<dbReference type="Gene3D" id="2.40.160.20">
    <property type="match status" value="1"/>
</dbReference>
<evidence type="ECO:0000313" key="3">
    <source>
        <dbReference type="EMBL" id="MBK0404864.1"/>
    </source>
</evidence>
<dbReference type="Proteomes" id="UP000644147">
    <property type="component" value="Unassembled WGS sequence"/>
</dbReference>
<feature type="domain" description="Outer membrane protein beta-barrel" evidence="2">
    <location>
        <begin position="53"/>
        <end position="192"/>
    </location>
</feature>
<accession>A0ABS1C677</accession>
<feature type="chain" id="PRO_5045244289" evidence="1">
    <location>
        <begin position="23"/>
        <end position="224"/>
    </location>
</feature>
<dbReference type="RefSeq" id="WP_200507757.1">
    <property type="nucleotide sequence ID" value="NZ_JAEHFX010000012.1"/>
</dbReference>
<dbReference type="Pfam" id="PF13568">
    <property type="entry name" value="OMP_b-brl_2"/>
    <property type="match status" value="1"/>
</dbReference>
<dbReference type="SUPFAM" id="SSF56925">
    <property type="entry name" value="OMPA-like"/>
    <property type="match status" value="1"/>
</dbReference>
<reference evidence="3 4" key="1">
    <citation type="submission" date="2020-12" db="EMBL/GenBank/DDBJ databases">
        <title>Bacterial novel species Adhaeribacter sp. BT258 isolated from soil.</title>
        <authorList>
            <person name="Jung H.-Y."/>
        </authorList>
    </citation>
    <scope>NUCLEOTIDE SEQUENCE [LARGE SCALE GENOMIC DNA]</scope>
    <source>
        <strain evidence="3 4">BT258</strain>
    </source>
</reference>
<proteinExistence type="predicted"/>
<name>A0ABS1C677_9BACT</name>
<comment type="caution">
    <text evidence="3">The sequence shown here is derived from an EMBL/GenBank/DDBJ whole genome shotgun (WGS) entry which is preliminary data.</text>
</comment>
<gene>
    <name evidence="3" type="ORF">I5M27_17870</name>
</gene>
<keyword evidence="4" id="KW-1185">Reference proteome</keyword>
<protein>
    <submittedName>
        <fullName evidence="3">PorT family protein</fullName>
    </submittedName>
</protein>
<evidence type="ECO:0000259" key="2">
    <source>
        <dbReference type="Pfam" id="PF13568"/>
    </source>
</evidence>
<feature type="signal peptide" evidence="1">
    <location>
        <begin position="1"/>
        <end position="22"/>
    </location>
</feature>
<sequence length="224" mass="24959">MKKKLRFILTLLLLSLAFQTSAQSHKYTLGLELGGNRSCSYGNDLLRNNAAAITRTSGGVSFQLNLNSVFAIKTGLAYEQKGFTTPFWFGSYENIGTLKFLHTYLTVPVLVRATFGNKFRYFVNTGPYIGFALTHKYSFEEPGKADLENDINKEYKPLDYGFSLGAGISYPLNPRIDLSLEARNNLGLKNIANGINPFKPSEGFVYKTNSQTLLFGLSYKIGEL</sequence>
<dbReference type="InterPro" id="IPR011250">
    <property type="entry name" value="OMP/PagP_B-barrel"/>
</dbReference>
<keyword evidence="1" id="KW-0732">Signal</keyword>
<dbReference type="EMBL" id="JAEHFX010000012">
    <property type="protein sequence ID" value="MBK0404864.1"/>
    <property type="molecule type" value="Genomic_DNA"/>
</dbReference>
<evidence type="ECO:0000256" key="1">
    <source>
        <dbReference type="SAM" id="SignalP"/>
    </source>
</evidence>
<organism evidence="3 4">
    <name type="scientific">Adhaeribacter terrigena</name>
    <dbReference type="NCBI Taxonomy" id="2793070"/>
    <lineage>
        <taxon>Bacteria</taxon>
        <taxon>Pseudomonadati</taxon>
        <taxon>Bacteroidota</taxon>
        <taxon>Cytophagia</taxon>
        <taxon>Cytophagales</taxon>
        <taxon>Hymenobacteraceae</taxon>
        <taxon>Adhaeribacter</taxon>
    </lineage>
</organism>
<evidence type="ECO:0000313" key="4">
    <source>
        <dbReference type="Proteomes" id="UP000644147"/>
    </source>
</evidence>